<reference evidence="2" key="1">
    <citation type="submission" date="2013-05" db="EMBL/GenBank/DDBJ databases">
        <authorList>
            <person name="Harkins D.M."/>
            <person name="Durkin A.S."/>
            <person name="Brinkac L.M."/>
            <person name="Haft D.H."/>
            <person name="Selengut J.D."/>
            <person name="Sanka R."/>
            <person name="DePew J."/>
            <person name="Purushe J."/>
            <person name="Hartskeerl R.A."/>
            <person name="Ahmed A."/>
            <person name="van der Linden H."/>
            <person name="Goris M.G.A."/>
            <person name="Vinetz J.M."/>
            <person name="Sutton G.G."/>
            <person name="Nierman W.C."/>
            <person name="Fouts D.E."/>
        </authorList>
    </citation>
    <scope>NUCLEOTIDE SEQUENCE [LARGE SCALE GENOMIC DNA]</scope>
    <source>
        <strain evidence="2">L 60</strain>
    </source>
</reference>
<accession>V6HYJ7</accession>
<organism evidence="2 3">
    <name type="scientific">Leptospira alexanderi serovar Manhao 3 str. L 60</name>
    <dbReference type="NCBI Taxonomy" id="1049759"/>
    <lineage>
        <taxon>Bacteria</taxon>
        <taxon>Pseudomonadati</taxon>
        <taxon>Spirochaetota</taxon>
        <taxon>Spirochaetia</taxon>
        <taxon>Leptospirales</taxon>
        <taxon>Leptospiraceae</taxon>
        <taxon>Leptospira</taxon>
    </lineage>
</organism>
<gene>
    <name evidence="2" type="ORF">LEP1GSC062_4237</name>
</gene>
<keyword evidence="1" id="KW-0472">Membrane</keyword>
<evidence type="ECO:0000256" key="1">
    <source>
        <dbReference type="SAM" id="Phobius"/>
    </source>
</evidence>
<sequence length="178" mass="19421">MGVPGTNSFIGEFLIILGSIKANVVYGALAATGVVFAAGYLLLFAKRMLFGEPTKNLINHHDLSLKEWVILIPTVAMIFWIGIYPKPFLKVLEPSVKVALNSASAKVIQDRSLNSFKAADLNGKSVDVVRKYVSYKSLGGEPGRYEERLKGFQSKYALPGSIRKGKETSPEGDDEALK</sequence>
<dbReference type="EMBL" id="AHMT02000026">
    <property type="protein sequence ID" value="EQA62995.1"/>
    <property type="molecule type" value="Genomic_DNA"/>
</dbReference>
<dbReference type="AlphaFoldDB" id="V6HYJ7"/>
<dbReference type="Proteomes" id="UP000018747">
    <property type="component" value="Unassembled WGS sequence"/>
</dbReference>
<evidence type="ECO:0000313" key="3">
    <source>
        <dbReference type="Proteomes" id="UP000018747"/>
    </source>
</evidence>
<dbReference type="GO" id="GO:0048039">
    <property type="term" value="F:ubiquinone binding"/>
    <property type="evidence" value="ECO:0007669"/>
    <property type="project" value="TreeGrafter"/>
</dbReference>
<dbReference type="GO" id="GO:0042773">
    <property type="term" value="P:ATP synthesis coupled electron transport"/>
    <property type="evidence" value="ECO:0007669"/>
    <property type="project" value="InterPro"/>
</dbReference>
<dbReference type="InterPro" id="IPR003918">
    <property type="entry name" value="NADH_UbQ_OxRdtase"/>
</dbReference>
<dbReference type="GO" id="GO:0003954">
    <property type="term" value="F:NADH dehydrogenase activity"/>
    <property type="evidence" value="ECO:0007669"/>
    <property type="project" value="TreeGrafter"/>
</dbReference>
<dbReference type="PANTHER" id="PTHR43507">
    <property type="entry name" value="NADH-UBIQUINONE OXIDOREDUCTASE CHAIN 4"/>
    <property type="match status" value="1"/>
</dbReference>
<evidence type="ECO:0000313" key="2">
    <source>
        <dbReference type="EMBL" id="EQA62995.1"/>
    </source>
</evidence>
<dbReference type="GO" id="GO:0015990">
    <property type="term" value="P:electron transport coupled proton transport"/>
    <property type="evidence" value="ECO:0007669"/>
    <property type="project" value="TreeGrafter"/>
</dbReference>
<keyword evidence="3" id="KW-1185">Reference proteome</keyword>
<keyword evidence="1" id="KW-1133">Transmembrane helix</keyword>
<dbReference type="GO" id="GO:0008137">
    <property type="term" value="F:NADH dehydrogenase (ubiquinone) activity"/>
    <property type="evidence" value="ECO:0007669"/>
    <property type="project" value="InterPro"/>
</dbReference>
<comment type="caution">
    <text evidence="2">The sequence shown here is derived from an EMBL/GenBank/DDBJ whole genome shotgun (WGS) entry which is preliminary data.</text>
</comment>
<dbReference type="PANTHER" id="PTHR43507:SF1">
    <property type="entry name" value="NADH-UBIQUINONE OXIDOREDUCTASE CHAIN 4"/>
    <property type="match status" value="1"/>
</dbReference>
<proteinExistence type="predicted"/>
<feature type="transmembrane region" description="Helical" evidence="1">
    <location>
        <begin position="24"/>
        <end position="44"/>
    </location>
</feature>
<name>V6HYJ7_9LEPT</name>
<feature type="transmembrane region" description="Helical" evidence="1">
    <location>
        <begin position="65"/>
        <end position="84"/>
    </location>
</feature>
<keyword evidence="1" id="KW-0812">Transmembrane</keyword>
<protein>
    <submittedName>
        <fullName evidence="2">NADH:ubiquinone oxidoreductase subunit M domain protein</fullName>
    </submittedName>
</protein>